<feature type="compositionally biased region" description="Polar residues" evidence="6">
    <location>
        <begin position="1715"/>
        <end position="1737"/>
    </location>
</feature>
<dbReference type="PANTHER" id="PTHR24379">
    <property type="entry name" value="KRAB AND ZINC FINGER DOMAIN-CONTAINING"/>
    <property type="match status" value="1"/>
</dbReference>
<feature type="compositionally biased region" description="Polar residues" evidence="6">
    <location>
        <begin position="1315"/>
        <end position="1326"/>
    </location>
</feature>
<sequence length="1795" mass="198729">MNSKQQQEVPDVADSKTSPAGDGVKKRTVIVKDELSEGGEQVHVIYLNVPEGDEPQVLDLTNLLAQEGIQVVQQSGSAGSVAETQVVGSADIVIEDASGADITMLADQSEVQSANALLRLATSHSHDGTGHVGQVAVPRKPEGNPGAENQDAAPAQALLQLSTEPGAASTYIVSDNGQMIPISQVRSSALLEGSTAEVTTIAICQCWCGQEFFSQEDLEHHKRAKHKTKSRLESGGVRKCVLCAETFLSLKELSDHQAKVHPDGMPWECSVCQRRFSKKIGVKAHMRAHAMSKQYQCTSCKKTFYYKTALTRHMRMHSCEDPFKCTICGEVYKSQWELRKHRMNHQPQKLFQCEICSKVFKQKQTLFIHARIHTGQKPYSCDVCSKSFSLRSTLKQHKRIHTGEKPNLCPICGRGFRQSSTLKSHMKIHTNLKPFLCRYCKMRFAYKEEVIEHENTHVQNKNWQCEECGMRFRNQSLLARHSRVHSNERPFQCKICLKRFVQSGSLQAHMRSHTKEKPYQCRWCPKAYTTSGTLLIHIRKAHNVNAKKVKDVFPVQTYIEDQKVFTIRNKPLTADESVMVDMDLPEEAARAHQRGEQEEEGKEAVCRDNVVAEEIVETQKDEAIPVVDAGLPLSSSSLPEPRKTHSHSLKDRQEAALGLAELSRQGGEDMLDRAGNVAAEDDAKTRTFFKEEEADENDPHVTKIILSKEGGIMNSQDPHQCPVCGRIFGRKSIMVEHVRIHTDEKPYECDFCQAGFRQNAQLRSHIRNRHTKVERYQCSFCHKRFLSPSITVRHINFHHKLKVKFCESVDPSWDIHSAVWSDDSYELSVKGPQLLKTRRKVEPRHPRRKKRGKKKEKASAEEEEEEEEGVTVVGQQEEVVETTAVASLVEQTECGGEVERSEVERGVAELLKSEVCADPPPGAVCEEADLEEPSEDSNTSALDKLHATAGFDHSVTSVASEKDQIKKGQGQPIISVEVSGVEPIQDGTNCSGPGKSQPVPVTDKMRSSMGSELENSKLQCGTCGVPFRGISNLRKHLKAVHNTTLGQSDISYIFVEEDTGAEREHLLTKRGKGDLDGVEQVVELVSGEGGSIKGEDLDHIKVVIYDDKDKCVDDPMKKPYACAMCHNGFDSRLQLDDHMTQHTDEEVEGVGLHRCDTCLYVMKNTQQIGKHILKFHGVKELCVCSICHKEFYQMSSVNRHMKFFHKWEMKIRGEASIPILTKPAPPSIHNPSYVPKVKPKKGAASRLIEKPALRVSKDTDDVTFISLEVGDLENLQIYRSDGQLMSYHVVTATDKVKTLKIKEEDVCGGSTYLRLTTPQHSNSQTMTHEETNAAEASSSENKVTVFNSPPRRTISTLPFSPTVGSETAKESESTSTLAIGAQSLPPLPPGKHGKIVVHEMSKKSEIILYDKDKQSWNDGSSAKVMVKKEVLSDYEPGYSGTLVTLNDSVKDLIQVAAGKSDLETTVVRMSGELNPELISEDSCPVISEDANSGTEVLSRKREPAEGKSTNTTQKTGDSPRKNSHEAGSPRAGVSTRRRRSSRGEHGKDSEELQPSLSQSVLTPSRTQTDETVSGRHAGPLSTTKQHHRTRQLAAEKQTDTPASSQQNQADTPASNQQNQADTPASSQQKQTNQPSSAQQPSAPASPKRRRTDQQTSPKRRRTNKQTPPKRVAPLTSARQRESGQEAAAGQTDAAHSPLSSNSSSQSRKADIVLITQISHSAETPTPSAVSESHQSGPDSARKKSAKTAYVQARGGSRAQKEAAHAPAVTPVKNSSVPEVTRSSSGRVIKKKRYDD</sequence>
<evidence type="ECO:0000256" key="4">
    <source>
        <dbReference type="ARBA" id="ARBA00022833"/>
    </source>
</evidence>
<feature type="domain" description="C2H2-type" evidence="7">
    <location>
        <begin position="776"/>
        <end position="803"/>
    </location>
</feature>
<feature type="compositionally biased region" description="Polar residues" evidence="6">
    <location>
        <begin position="1507"/>
        <end position="1516"/>
    </location>
</feature>
<feature type="region of interest" description="Disordered" evidence="6">
    <location>
        <begin position="1"/>
        <end position="26"/>
    </location>
</feature>
<feature type="domain" description="C2H2-type" evidence="7">
    <location>
        <begin position="202"/>
        <end position="231"/>
    </location>
</feature>
<dbReference type="PANTHER" id="PTHR24379:SF121">
    <property type="entry name" value="C2H2-TYPE DOMAIN-CONTAINING PROTEIN"/>
    <property type="match status" value="1"/>
</dbReference>
<evidence type="ECO:0000313" key="8">
    <source>
        <dbReference type="Proteomes" id="UP000694888"/>
    </source>
</evidence>
<feature type="compositionally biased region" description="Polar residues" evidence="6">
    <location>
        <begin position="1353"/>
        <end position="1364"/>
    </location>
</feature>
<feature type="region of interest" description="Disordered" evidence="6">
    <location>
        <begin position="1315"/>
        <end position="1374"/>
    </location>
</feature>
<dbReference type="Gene3D" id="3.30.160.60">
    <property type="entry name" value="Classic Zinc Finger"/>
    <property type="match status" value="13"/>
</dbReference>
<feature type="region of interest" description="Disordered" evidence="6">
    <location>
        <begin position="836"/>
        <end position="877"/>
    </location>
</feature>
<dbReference type="Pfam" id="PF00096">
    <property type="entry name" value="zf-C2H2"/>
    <property type="match status" value="8"/>
</dbReference>
<feature type="compositionally biased region" description="Polar residues" evidence="6">
    <location>
        <begin position="1599"/>
        <end position="1632"/>
    </location>
</feature>
<evidence type="ECO:0000256" key="2">
    <source>
        <dbReference type="ARBA" id="ARBA00022737"/>
    </source>
</evidence>
<feature type="domain" description="C2H2-type" evidence="7">
    <location>
        <begin position="463"/>
        <end position="490"/>
    </location>
</feature>
<keyword evidence="4" id="KW-0862">Zinc</keyword>
<dbReference type="Proteomes" id="UP000694888">
    <property type="component" value="Unplaced"/>
</dbReference>
<feature type="domain" description="C2H2-type" evidence="7">
    <location>
        <begin position="379"/>
        <end position="406"/>
    </location>
</feature>
<reference evidence="9" key="1">
    <citation type="submission" date="2025-08" db="UniProtKB">
        <authorList>
            <consortium name="RefSeq"/>
        </authorList>
    </citation>
    <scope>IDENTIFICATION</scope>
</reference>
<feature type="domain" description="C2H2-type" evidence="7">
    <location>
        <begin position="407"/>
        <end position="434"/>
    </location>
</feature>
<feature type="domain" description="C2H2-type" evidence="7">
    <location>
        <begin position="1182"/>
        <end position="1210"/>
    </location>
</feature>
<feature type="domain" description="C2H2-type" evidence="7">
    <location>
        <begin position="323"/>
        <end position="350"/>
    </location>
</feature>
<keyword evidence="8" id="KW-1185">Reference proteome</keyword>
<keyword evidence="1" id="KW-0479">Metal-binding</keyword>
<evidence type="ECO:0000256" key="3">
    <source>
        <dbReference type="ARBA" id="ARBA00022771"/>
    </source>
</evidence>
<feature type="domain" description="C2H2-type" evidence="7">
    <location>
        <begin position="519"/>
        <end position="547"/>
    </location>
</feature>
<dbReference type="SUPFAM" id="SSF57667">
    <property type="entry name" value="beta-beta-alpha zinc fingers"/>
    <property type="match status" value="9"/>
</dbReference>
<dbReference type="GeneID" id="101851544"/>
<feature type="domain" description="C2H2-type" evidence="7">
    <location>
        <begin position="238"/>
        <end position="266"/>
    </location>
</feature>
<feature type="compositionally biased region" description="Basic and acidic residues" evidence="6">
    <location>
        <begin position="640"/>
        <end position="652"/>
    </location>
</feature>
<feature type="domain" description="C2H2-type" evidence="7">
    <location>
        <begin position="295"/>
        <end position="322"/>
    </location>
</feature>
<organism evidence="8 9">
    <name type="scientific">Aplysia californica</name>
    <name type="common">California sea hare</name>
    <dbReference type="NCBI Taxonomy" id="6500"/>
    <lineage>
        <taxon>Eukaryota</taxon>
        <taxon>Metazoa</taxon>
        <taxon>Spiralia</taxon>
        <taxon>Lophotrochozoa</taxon>
        <taxon>Mollusca</taxon>
        <taxon>Gastropoda</taxon>
        <taxon>Heterobranchia</taxon>
        <taxon>Euthyneura</taxon>
        <taxon>Tectipleura</taxon>
        <taxon>Aplysiida</taxon>
        <taxon>Aplysioidea</taxon>
        <taxon>Aplysiidae</taxon>
        <taxon>Aplysia</taxon>
    </lineage>
</organism>
<evidence type="ECO:0000256" key="5">
    <source>
        <dbReference type="PROSITE-ProRule" id="PRU00042"/>
    </source>
</evidence>
<evidence type="ECO:0000259" key="7">
    <source>
        <dbReference type="PROSITE" id="PS50157"/>
    </source>
</evidence>
<evidence type="ECO:0000313" key="9">
    <source>
        <dbReference type="RefSeq" id="XP_005111382.2"/>
    </source>
</evidence>
<feature type="compositionally biased region" description="Low complexity" evidence="6">
    <location>
        <begin position="1696"/>
        <end position="1706"/>
    </location>
</feature>
<dbReference type="SMART" id="SM00355">
    <property type="entry name" value="ZnF_C2H2"/>
    <property type="match status" value="19"/>
</dbReference>
<proteinExistence type="predicted"/>
<feature type="compositionally biased region" description="Polar residues" evidence="6">
    <location>
        <begin position="1771"/>
        <end position="1785"/>
    </location>
</feature>
<feature type="domain" description="C2H2-type" evidence="7">
    <location>
        <begin position="351"/>
        <end position="378"/>
    </location>
</feature>
<dbReference type="RefSeq" id="XP_005111382.2">
    <property type="nucleotide sequence ID" value="XM_005111325.3"/>
</dbReference>
<feature type="region of interest" description="Disordered" evidence="6">
    <location>
        <begin position="631"/>
        <end position="652"/>
    </location>
</feature>
<dbReference type="InterPro" id="IPR036236">
    <property type="entry name" value="Znf_C2H2_sf"/>
</dbReference>
<feature type="compositionally biased region" description="Polar residues" evidence="6">
    <location>
        <begin position="1552"/>
        <end position="1571"/>
    </location>
</feature>
<name>A0ABM0K8K9_APLCA</name>
<accession>A0ABM0K8K9</accession>
<feature type="compositionally biased region" description="Basic residues" evidence="6">
    <location>
        <begin position="836"/>
        <end position="856"/>
    </location>
</feature>
<feature type="domain" description="C2H2-type" evidence="7">
    <location>
        <begin position="491"/>
        <end position="518"/>
    </location>
</feature>
<gene>
    <name evidence="9" type="primary">LOC101851544</name>
</gene>
<dbReference type="PROSITE" id="PS50157">
    <property type="entry name" value="ZINC_FINGER_C2H2_2"/>
    <property type="match status" value="18"/>
</dbReference>
<feature type="domain" description="C2H2-type" evidence="7">
    <location>
        <begin position="267"/>
        <end position="294"/>
    </location>
</feature>
<feature type="domain" description="C2H2-type" evidence="7">
    <location>
        <begin position="435"/>
        <end position="462"/>
    </location>
</feature>
<evidence type="ECO:0000256" key="6">
    <source>
        <dbReference type="SAM" id="MobiDB-lite"/>
    </source>
</evidence>
<protein>
    <submittedName>
        <fullName evidence="9">Uncharacterized protein LOC101851544</fullName>
    </submittedName>
</protein>
<keyword evidence="3 5" id="KW-0863">Zinc-finger</keyword>
<feature type="region of interest" description="Disordered" evidence="6">
    <location>
        <begin position="1479"/>
        <end position="1795"/>
    </location>
</feature>
<feature type="domain" description="C2H2-type" evidence="7">
    <location>
        <begin position="1120"/>
        <end position="1147"/>
    </location>
</feature>
<feature type="domain" description="C2H2-type" evidence="7">
    <location>
        <begin position="719"/>
        <end position="746"/>
    </location>
</feature>
<feature type="domain" description="C2H2-type" evidence="7">
    <location>
        <begin position="1018"/>
        <end position="1041"/>
    </location>
</feature>
<feature type="compositionally biased region" description="Basic and acidic residues" evidence="6">
    <location>
        <begin position="1541"/>
        <end position="1550"/>
    </location>
</feature>
<dbReference type="PROSITE" id="PS00028">
    <property type="entry name" value="ZINC_FINGER_C2H2_1"/>
    <property type="match status" value="18"/>
</dbReference>
<feature type="compositionally biased region" description="Low complexity" evidence="6">
    <location>
        <begin position="1633"/>
        <end position="1645"/>
    </location>
</feature>
<feature type="domain" description="C2H2-type" evidence="7">
    <location>
        <begin position="747"/>
        <end position="775"/>
    </location>
</feature>
<dbReference type="InterPro" id="IPR013087">
    <property type="entry name" value="Znf_C2H2_type"/>
</dbReference>
<evidence type="ECO:0000256" key="1">
    <source>
        <dbReference type="ARBA" id="ARBA00022723"/>
    </source>
</evidence>
<dbReference type="Pfam" id="PF13912">
    <property type="entry name" value="zf-C2H2_6"/>
    <property type="match status" value="1"/>
</dbReference>
<keyword evidence="2" id="KW-0677">Repeat</keyword>